<dbReference type="Proteomes" id="UP001054945">
    <property type="component" value="Unassembled WGS sequence"/>
</dbReference>
<dbReference type="AlphaFoldDB" id="A0AAV4TDJ1"/>
<protein>
    <submittedName>
        <fullName evidence="1">Uncharacterized protein</fullName>
    </submittedName>
</protein>
<evidence type="ECO:0000313" key="2">
    <source>
        <dbReference type="Proteomes" id="UP001054945"/>
    </source>
</evidence>
<reference evidence="1 2" key="1">
    <citation type="submission" date="2021-06" db="EMBL/GenBank/DDBJ databases">
        <title>Caerostris extrusa draft genome.</title>
        <authorList>
            <person name="Kono N."/>
            <person name="Arakawa K."/>
        </authorList>
    </citation>
    <scope>NUCLEOTIDE SEQUENCE [LARGE SCALE GENOMIC DNA]</scope>
</reference>
<accession>A0AAV4TDJ1</accession>
<keyword evidence="2" id="KW-1185">Reference proteome</keyword>
<proteinExistence type="predicted"/>
<organism evidence="1 2">
    <name type="scientific">Caerostris extrusa</name>
    <name type="common">Bark spider</name>
    <name type="synonym">Caerostris bankana</name>
    <dbReference type="NCBI Taxonomy" id="172846"/>
    <lineage>
        <taxon>Eukaryota</taxon>
        <taxon>Metazoa</taxon>
        <taxon>Ecdysozoa</taxon>
        <taxon>Arthropoda</taxon>
        <taxon>Chelicerata</taxon>
        <taxon>Arachnida</taxon>
        <taxon>Araneae</taxon>
        <taxon>Araneomorphae</taxon>
        <taxon>Entelegynae</taxon>
        <taxon>Araneoidea</taxon>
        <taxon>Araneidae</taxon>
        <taxon>Caerostris</taxon>
    </lineage>
</organism>
<evidence type="ECO:0000313" key="1">
    <source>
        <dbReference type="EMBL" id="GIY43291.1"/>
    </source>
</evidence>
<gene>
    <name evidence="1" type="ORF">CEXT_531281</name>
</gene>
<sequence>MKITPELFRLVCAKTFYQIIEPLARTLLPLCFQLKIQRTELSQSEGSRRNPDSFTLLSLGIKLSIHEDHARAVSTCVRKDIPSNYESPPARTPLPLCFQLKILRTELSQSEGSRRNPDSFTLLSLVNN</sequence>
<name>A0AAV4TDJ1_CAEEX</name>
<dbReference type="EMBL" id="BPLR01010954">
    <property type="protein sequence ID" value="GIY43291.1"/>
    <property type="molecule type" value="Genomic_DNA"/>
</dbReference>
<comment type="caution">
    <text evidence="1">The sequence shown here is derived from an EMBL/GenBank/DDBJ whole genome shotgun (WGS) entry which is preliminary data.</text>
</comment>